<evidence type="ECO:0000259" key="2">
    <source>
        <dbReference type="SMART" id="SM01115"/>
    </source>
</evidence>
<keyword evidence="3" id="KW-1185">Reference proteome</keyword>
<feature type="compositionally biased region" description="Basic and acidic residues" evidence="1">
    <location>
        <begin position="100"/>
        <end position="113"/>
    </location>
</feature>
<proteinExistence type="predicted"/>
<protein>
    <submittedName>
        <fullName evidence="4 5">Pre-mRNA-splicing factor cwc-21-like</fullName>
    </submittedName>
</protein>
<evidence type="ECO:0000313" key="3">
    <source>
        <dbReference type="Proteomes" id="UP000695022"/>
    </source>
</evidence>
<gene>
    <name evidence="4 5" type="primary">LOC106810360</name>
</gene>
<dbReference type="RefSeq" id="XP_014669168.1">
    <property type="nucleotide sequence ID" value="XM_014813682.1"/>
</dbReference>
<dbReference type="InterPro" id="IPR052109">
    <property type="entry name" value="SRRM_Domain-Containing"/>
</dbReference>
<dbReference type="Proteomes" id="UP000695022">
    <property type="component" value="Unplaced"/>
</dbReference>
<evidence type="ECO:0000313" key="5">
    <source>
        <dbReference type="RefSeq" id="XP_014669168.1"/>
    </source>
</evidence>
<reference evidence="4 5" key="1">
    <citation type="submission" date="2025-05" db="UniProtKB">
        <authorList>
            <consortium name="RefSeq"/>
        </authorList>
    </citation>
    <scope>IDENTIFICATION</scope>
</reference>
<dbReference type="Pfam" id="PF08312">
    <property type="entry name" value="cwf21"/>
    <property type="match status" value="1"/>
</dbReference>
<organism evidence="3 5">
    <name type="scientific">Priapulus caudatus</name>
    <name type="common">Priapulid worm</name>
    <dbReference type="NCBI Taxonomy" id="37621"/>
    <lineage>
        <taxon>Eukaryota</taxon>
        <taxon>Metazoa</taxon>
        <taxon>Ecdysozoa</taxon>
        <taxon>Scalidophora</taxon>
        <taxon>Priapulida</taxon>
        <taxon>Priapulimorpha</taxon>
        <taxon>Priapulimorphida</taxon>
        <taxon>Priapulidae</taxon>
        <taxon>Priapulus</taxon>
    </lineage>
</organism>
<accession>A0ABM1EAE7</accession>
<dbReference type="Gene3D" id="6.10.140.420">
    <property type="match status" value="1"/>
</dbReference>
<name>A0ABM1EAE7_PRICU</name>
<dbReference type="SMART" id="SM01115">
    <property type="entry name" value="cwf21"/>
    <property type="match status" value="1"/>
</dbReference>
<evidence type="ECO:0000256" key="1">
    <source>
        <dbReference type="SAM" id="MobiDB-lite"/>
    </source>
</evidence>
<dbReference type="PANTHER" id="PTHR34755:SF3">
    <property type="entry name" value="SERINE_ARGININE REPETITIVE MATRIX PROTEIN 2"/>
    <property type="match status" value="1"/>
</dbReference>
<dbReference type="PANTHER" id="PTHR34755">
    <property type="entry name" value="SERINE/ARGININE REPETITIVE MATRIX PROTEIN 3-RELATED"/>
    <property type="match status" value="1"/>
</dbReference>
<dbReference type="RefSeq" id="XP_014669167.1">
    <property type="nucleotide sequence ID" value="XM_014813681.1"/>
</dbReference>
<feature type="domain" description="CWF21" evidence="2">
    <location>
        <begin position="57"/>
        <end position="102"/>
    </location>
</feature>
<dbReference type="InterPro" id="IPR013170">
    <property type="entry name" value="mRNA_splic_Cwf21_dom"/>
</dbReference>
<sequence>MYNGIGLSTTRGSGTNGYVQRNLSAVRHRKEKVAYKTEEDIQRLEASMIKQPNKEILAHEQKRRVELRVIELQDLMEDQGYSQDEIETKVATFRQMLVEKEGEAEKQTDEHGRPMYVDF</sequence>
<dbReference type="GeneID" id="106810360"/>
<feature type="region of interest" description="Disordered" evidence="1">
    <location>
        <begin position="100"/>
        <end position="119"/>
    </location>
</feature>
<evidence type="ECO:0000313" key="4">
    <source>
        <dbReference type="RefSeq" id="XP_014669167.1"/>
    </source>
</evidence>